<dbReference type="Proteomes" id="UP000092403">
    <property type="component" value="Unassembled WGS sequence"/>
</dbReference>
<dbReference type="AlphaFoldDB" id="A0A150J0I3"/>
<dbReference type="GO" id="GO:0003677">
    <property type="term" value="F:DNA binding"/>
    <property type="evidence" value="ECO:0007669"/>
    <property type="project" value="InterPro"/>
</dbReference>
<dbReference type="PANTHER" id="PTHR34631:SF3">
    <property type="entry name" value="ISSOD12 TRANSPOSASE TNPA_ISSOD12"/>
    <property type="match status" value="1"/>
</dbReference>
<dbReference type="Pfam" id="PF01609">
    <property type="entry name" value="DDE_Tnp_1"/>
    <property type="match status" value="1"/>
</dbReference>
<evidence type="ECO:0000313" key="2">
    <source>
        <dbReference type="EMBL" id="KYC49479.1"/>
    </source>
</evidence>
<evidence type="ECO:0000313" key="4">
    <source>
        <dbReference type="Proteomes" id="UP000092403"/>
    </source>
</evidence>
<accession>A0A150J0I3</accession>
<dbReference type="GO" id="GO:0006313">
    <property type="term" value="P:DNA transposition"/>
    <property type="evidence" value="ECO:0007669"/>
    <property type="project" value="InterPro"/>
</dbReference>
<dbReference type="InterPro" id="IPR053520">
    <property type="entry name" value="Transposase_Tn903"/>
</dbReference>
<proteinExistence type="predicted"/>
<sequence>MFYERRKNWLKVNIAIDENTGELLGIDIAPGPQHDSKSFEKIVQDVPMSVLKADGAFDKKSIFNYCYRNKITPVIKVRKSSIPRSRGSPLRKKCVQELMDLGEEAWKEKYDYGKRWLVESYFSAVKRSYGEAVKSRRSDMMVKEAMIKFMLYATVRQIA</sequence>
<name>A0A150J0I3_9EURY</name>
<protein>
    <submittedName>
        <fullName evidence="3">Transposase DDE domain protein</fullName>
    </submittedName>
</protein>
<dbReference type="InterPro" id="IPR002559">
    <property type="entry name" value="Transposase_11"/>
</dbReference>
<feature type="domain" description="Transposase IS4-like" evidence="1">
    <location>
        <begin position="5"/>
        <end position="152"/>
    </location>
</feature>
<dbReference type="GO" id="GO:0004803">
    <property type="term" value="F:transposase activity"/>
    <property type="evidence" value="ECO:0007669"/>
    <property type="project" value="InterPro"/>
</dbReference>
<evidence type="ECO:0000313" key="3">
    <source>
        <dbReference type="EMBL" id="KYC50727.1"/>
    </source>
</evidence>
<reference evidence="3 4" key="1">
    <citation type="journal article" date="2016" name="ISME J.">
        <title>Chasing the elusive Euryarchaeota class WSA2: genomes reveal a uniquely fastidious methyl-reducing methanogen.</title>
        <authorList>
            <person name="Nobu M.K."/>
            <person name="Narihiro T."/>
            <person name="Kuroda K."/>
            <person name="Mei R."/>
            <person name="Liu W.T."/>
        </authorList>
    </citation>
    <scope>NUCLEOTIDE SEQUENCE [LARGE SCALE GENOMIC DNA]</scope>
    <source>
        <strain evidence="3">BMIXfssc0709_Meth_Bin006</strain>
    </source>
</reference>
<gene>
    <name evidence="3" type="ORF">APG12_00639</name>
    <name evidence="2" type="ORF">APG12_01442</name>
</gene>
<dbReference type="PANTHER" id="PTHR34631">
    <property type="match status" value="1"/>
</dbReference>
<organism evidence="3 4">
    <name type="scientific">Candidatus Methanofastidiosum methylothiophilum</name>
    <dbReference type="NCBI Taxonomy" id="1705564"/>
    <lineage>
        <taxon>Archaea</taxon>
        <taxon>Methanobacteriati</taxon>
        <taxon>Methanobacteriota</taxon>
        <taxon>Stenosarchaea group</taxon>
        <taxon>Candidatus Methanofastidiosia</taxon>
        <taxon>Candidatus Methanofastidiosales</taxon>
        <taxon>Candidatus Methanofastidiosaceae</taxon>
        <taxon>Candidatus Methanofastidiosum</taxon>
    </lineage>
</organism>
<comment type="caution">
    <text evidence="3">The sequence shown here is derived from an EMBL/GenBank/DDBJ whole genome shotgun (WGS) entry which is preliminary data.</text>
</comment>
<dbReference type="NCBIfam" id="NF033579">
    <property type="entry name" value="transpos_IS5_2"/>
    <property type="match status" value="1"/>
</dbReference>
<dbReference type="InterPro" id="IPR053172">
    <property type="entry name" value="Tn903_transposase"/>
</dbReference>
<dbReference type="EMBL" id="LNJC01000009">
    <property type="protein sequence ID" value="KYC50727.1"/>
    <property type="molecule type" value="Genomic_DNA"/>
</dbReference>
<evidence type="ECO:0000259" key="1">
    <source>
        <dbReference type="Pfam" id="PF01609"/>
    </source>
</evidence>
<dbReference type="EMBL" id="LNJC01000034">
    <property type="protein sequence ID" value="KYC49479.1"/>
    <property type="molecule type" value="Genomic_DNA"/>
</dbReference>